<accession>A0A8S1PC13</accession>
<dbReference type="AlphaFoldDB" id="A0A8S1PC13"/>
<keyword evidence="2" id="KW-1185">Reference proteome</keyword>
<comment type="caution">
    <text evidence="1">The sequence shown here is derived from an EMBL/GenBank/DDBJ whole genome shotgun (WGS) entry which is preliminary data.</text>
</comment>
<name>A0A8S1PC13_PARPR</name>
<dbReference type="EMBL" id="CAJJDM010000115">
    <property type="protein sequence ID" value="CAD8100565.1"/>
    <property type="molecule type" value="Genomic_DNA"/>
</dbReference>
<evidence type="ECO:0000313" key="2">
    <source>
        <dbReference type="Proteomes" id="UP000688137"/>
    </source>
</evidence>
<reference evidence="1" key="1">
    <citation type="submission" date="2021-01" db="EMBL/GenBank/DDBJ databases">
        <authorList>
            <consortium name="Genoscope - CEA"/>
            <person name="William W."/>
        </authorList>
    </citation>
    <scope>NUCLEOTIDE SEQUENCE</scope>
</reference>
<gene>
    <name evidence="1" type="ORF">PPRIM_AZ9-3.1.T1120179</name>
</gene>
<protein>
    <submittedName>
        <fullName evidence="1">Uncharacterized protein</fullName>
    </submittedName>
</protein>
<evidence type="ECO:0000313" key="1">
    <source>
        <dbReference type="EMBL" id="CAD8100565.1"/>
    </source>
</evidence>
<proteinExistence type="predicted"/>
<organism evidence="1 2">
    <name type="scientific">Paramecium primaurelia</name>
    <dbReference type="NCBI Taxonomy" id="5886"/>
    <lineage>
        <taxon>Eukaryota</taxon>
        <taxon>Sar</taxon>
        <taxon>Alveolata</taxon>
        <taxon>Ciliophora</taxon>
        <taxon>Intramacronucleata</taxon>
        <taxon>Oligohymenophorea</taxon>
        <taxon>Peniculida</taxon>
        <taxon>Parameciidae</taxon>
        <taxon>Paramecium</taxon>
    </lineage>
</organism>
<sequence>MNAKILQIIEQIRLFQFELSFKIQEKTSNSSVSKIKCGNICIFKLSHYFSKTKKCICFIFNDQIQWGKQITHSLHIFNGWVKFTIYIQNSNEYILMYRQSVILQFSPFILISKKVLREPGICLIFHHRLLRQCTTQNQNILRYGTSFSIISYSCSFQIYSLQSIHELITWVLMVQNELKLREF</sequence>
<dbReference type="Proteomes" id="UP000688137">
    <property type="component" value="Unassembled WGS sequence"/>
</dbReference>